<gene>
    <name evidence="2" type="ORF">VR44_00005</name>
</gene>
<dbReference type="PATRIC" id="fig|68223.7.peg.1"/>
<sequence length="130" mass="13190">AEPAEPASGAPRPARRTRSAADGSASQAAPPAEAGPDTAAPESEAPRPARRNRSASDGSVSQAPAPEPEAPRRPAPRSPDAPWHNPKPAFDEPEPGPAPEAEPRPQPEATPEARPEAGPGTDHDTTGGDA</sequence>
<feature type="region of interest" description="Disordered" evidence="1">
    <location>
        <begin position="1"/>
        <end position="130"/>
    </location>
</feature>
<protein>
    <submittedName>
        <fullName evidence="2">Dehydrogenase</fullName>
    </submittedName>
</protein>
<accession>A0A0F4K4H4</accession>
<feature type="compositionally biased region" description="Basic and acidic residues" evidence="1">
    <location>
        <begin position="101"/>
        <end position="130"/>
    </location>
</feature>
<organism evidence="2 3">
    <name type="scientific">Streptomyces katrae</name>
    <dbReference type="NCBI Taxonomy" id="68223"/>
    <lineage>
        <taxon>Bacteria</taxon>
        <taxon>Bacillati</taxon>
        <taxon>Actinomycetota</taxon>
        <taxon>Actinomycetes</taxon>
        <taxon>Kitasatosporales</taxon>
        <taxon>Streptomycetaceae</taxon>
        <taxon>Streptomyces</taxon>
    </lineage>
</organism>
<keyword evidence="3" id="KW-1185">Reference proteome</keyword>
<dbReference type="EMBL" id="JZWV01000001">
    <property type="protein sequence ID" value="KJY40086.1"/>
    <property type="molecule type" value="Genomic_DNA"/>
</dbReference>
<dbReference type="Proteomes" id="UP000033551">
    <property type="component" value="Unassembled WGS sequence"/>
</dbReference>
<dbReference type="AlphaFoldDB" id="A0A0F4K4H4"/>
<proteinExistence type="predicted"/>
<evidence type="ECO:0000256" key="1">
    <source>
        <dbReference type="SAM" id="MobiDB-lite"/>
    </source>
</evidence>
<evidence type="ECO:0000313" key="3">
    <source>
        <dbReference type="Proteomes" id="UP000033551"/>
    </source>
</evidence>
<evidence type="ECO:0000313" key="2">
    <source>
        <dbReference type="EMBL" id="KJY40086.1"/>
    </source>
</evidence>
<feature type="compositionally biased region" description="Low complexity" evidence="1">
    <location>
        <begin position="1"/>
        <end position="12"/>
    </location>
</feature>
<name>A0A0F4K4H4_9ACTN</name>
<comment type="caution">
    <text evidence="2">The sequence shown here is derived from an EMBL/GenBank/DDBJ whole genome shotgun (WGS) entry which is preliminary data.</text>
</comment>
<feature type="non-terminal residue" evidence="2">
    <location>
        <position position="1"/>
    </location>
</feature>
<reference evidence="2 3" key="1">
    <citation type="submission" date="2015-02" db="EMBL/GenBank/DDBJ databases">
        <authorList>
            <person name="Ju K.-S."/>
            <person name="Doroghazi J.R."/>
            <person name="Metcalf W."/>
        </authorList>
    </citation>
    <scope>NUCLEOTIDE SEQUENCE [LARGE SCALE GENOMIC DNA]</scope>
    <source>
        <strain evidence="2 3">NRRL ISP-5550</strain>
    </source>
</reference>